<reference evidence="1 2" key="1">
    <citation type="submission" date="2016-10" db="EMBL/GenBank/DDBJ databases">
        <authorList>
            <person name="de Groot N.N."/>
        </authorList>
    </citation>
    <scope>NUCLEOTIDE SEQUENCE [LARGE SCALE GENOMIC DNA]</scope>
    <source>
        <strain evidence="1 2">DSM 21019</strain>
    </source>
</reference>
<dbReference type="InterPro" id="IPR027056">
    <property type="entry name" value="Gluconate_2DH_su3"/>
</dbReference>
<accession>A0A1I6FZF7</accession>
<proteinExistence type="predicted"/>
<name>A0A1I6FZF7_9FLAO</name>
<dbReference type="STRING" id="400055.SAMN04490243_0971"/>
<evidence type="ECO:0000313" key="1">
    <source>
        <dbReference type="EMBL" id="SFR35312.1"/>
    </source>
</evidence>
<dbReference type="EMBL" id="FOYQ01000001">
    <property type="protein sequence ID" value="SFR35312.1"/>
    <property type="molecule type" value="Genomic_DNA"/>
</dbReference>
<dbReference type="Proteomes" id="UP000199534">
    <property type="component" value="Unassembled WGS sequence"/>
</dbReference>
<dbReference type="AlphaFoldDB" id="A0A1I6FZF7"/>
<evidence type="ECO:0000313" key="2">
    <source>
        <dbReference type="Proteomes" id="UP000199534"/>
    </source>
</evidence>
<keyword evidence="2" id="KW-1185">Reference proteome</keyword>
<protein>
    <submittedName>
        <fullName evidence="1">Gluconate 2-dehydrogenase subunit 3</fullName>
    </submittedName>
</protein>
<sequence length="216" mass="23417">MERRAVLKNMGLAMGAAVATPTLLSILQSCQGETGPVFTPVFFSQEEGDVLLKTVDIILPKTDTPSASELQVHAFIDKYMDEVVPLEEQEMLRMGMGAFVSSILEASGKESAADIETADIEPVLAEALVKLDEEEEMAMNEAMMAYFQAMEAGEEATLDDKIASRGFAQNMRGAAIWAYKSSEYIGEEVLAYLPVPGEYVPCGDVDELTGGKAWSI</sequence>
<dbReference type="PROSITE" id="PS51257">
    <property type="entry name" value="PROKAR_LIPOPROTEIN"/>
    <property type="match status" value="1"/>
</dbReference>
<dbReference type="RefSeq" id="WP_177218261.1">
    <property type="nucleotide sequence ID" value="NZ_FOYQ01000001.1"/>
</dbReference>
<dbReference type="Pfam" id="PF13618">
    <property type="entry name" value="Gluconate_2-dh3"/>
    <property type="match status" value="1"/>
</dbReference>
<organism evidence="1 2">
    <name type="scientific">Robiginitalea myxolifaciens</name>
    <dbReference type="NCBI Taxonomy" id="400055"/>
    <lineage>
        <taxon>Bacteria</taxon>
        <taxon>Pseudomonadati</taxon>
        <taxon>Bacteroidota</taxon>
        <taxon>Flavobacteriia</taxon>
        <taxon>Flavobacteriales</taxon>
        <taxon>Flavobacteriaceae</taxon>
        <taxon>Robiginitalea</taxon>
    </lineage>
</organism>
<gene>
    <name evidence="1" type="ORF">SAMN04490243_0971</name>
</gene>